<keyword evidence="5 7" id="KW-0547">Nucleotide-binding</keyword>
<evidence type="ECO:0000256" key="2">
    <source>
        <dbReference type="ARBA" id="ARBA00022532"/>
    </source>
</evidence>
<feature type="binding site" evidence="7">
    <location>
        <position position="217"/>
    </location>
    <ligand>
        <name>Mg(2+)</name>
        <dbReference type="ChEBI" id="CHEBI:18420"/>
    </ligand>
</feature>
<feature type="domain" description="ATP-grasp" evidence="9">
    <location>
        <begin position="9"/>
        <end position="231"/>
    </location>
</feature>
<feature type="binding site" evidence="7">
    <location>
        <position position="50"/>
    </location>
    <ligand>
        <name>ATP</name>
        <dbReference type="ChEBI" id="CHEBI:30616"/>
    </ligand>
</feature>
<keyword evidence="3 7" id="KW-0436">Ligase</keyword>
<dbReference type="FunFam" id="3.30.470.20:FF:000002">
    <property type="entry name" value="Succinate--CoA ligase [ADP-forming] subunit beta"/>
    <property type="match status" value="1"/>
</dbReference>
<feature type="binding site" evidence="7">
    <location>
        <position position="268"/>
    </location>
    <ligand>
        <name>substrate</name>
        <note>ligand shared with subunit alpha</note>
    </ligand>
</feature>
<dbReference type="EC" id="6.2.1.5" evidence="7"/>
<dbReference type="UniPathway" id="UPA00223">
    <property type="reaction ID" value="UER00999"/>
</dbReference>
<dbReference type="InterPro" id="IPR005809">
    <property type="entry name" value="Succ_CoA_ligase-like_bsu"/>
</dbReference>
<dbReference type="PROSITE" id="PS50975">
    <property type="entry name" value="ATP_GRASP"/>
    <property type="match status" value="1"/>
</dbReference>
<evidence type="ECO:0000313" key="11">
    <source>
        <dbReference type="Proteomes" id="UP000095185"/>
    </source>
</evidence>
<dbReference type="GO" id="GO:0005829">
    <property type="term" value="C:cytosol"/>
    <property type="evidence" value="ECO:0007669"/>
    <property type="project" value="TreeGrafter"/>
</dbReference>
<dbReference type="AlphaFoldDB" id="A0A1D8CZN4"/>
<dbReference type="PANTHER" id="PTHR11815:SF10">
    <property type="entry name" value="SUCCINATE--COA LIGASE [GDP-FORMING] SUBUNIT BETA, MITOCHONDRIAL"/>
    <property type="match status" value="1"/>
</dbReference>
<feature type="binding site" evidence="7">
    <location>
        <position position="103"/>
    </location>
    <ligand>
        <name>ATP</name>
        <dbReference type="ChEBI" id="CHEBI:30616"/>
    </ligand>
</feature>
<dbReference type="GO" id="GO:0006099">
    <property type="term" value="P:tricarboxylic acid cycle"/>
    <property type="evidence" value="ECO:0007669"/>
    <property type="project" value="UniProtKB-UniRule"/>
</dbReference>
<evidence type="ECO:0000256" key="7">
    <source>
        <dbReference type="HAMAP-Rule" id="MF_00558"/>
    </source>
</evidence>
<gene>
    <name evidence="7" type="primary">sucC</name>
    <name evidence="10" type="ORF">BIU88_09780</name>
</gene>
<dbReference type="RefSeq" id="WP_069810584.1">
    <property type="nucleotide sequence ID" value="NZ_CP017305.1"/>
</dbReference>
<evidence type="ECO:0000256" key="4">
    <source>
        <dbReference type="ARBA" id="ARBA00022723"/>
    </source>
</evidence>
<feature type="binding site" evidence="7">
    <location>
        <position position="111"/>
    </location>
    <ligand>
        <name>ATP</name>
        <dbReference type="ChEBI" id="CHEBI:30616"/>
    </ligand>
</feature>
<feature type="binding site" evidence="7">
    <location>
        <position position="203"/>
    </location>
    <ligand>
        <name>Mg(2+)</name>
        <dbReference type="ChEBI" id="CHEBI:18420"/>
    </ligand>
</feature>
<dbReference type="InterPro" id="IPR017866">
    <property type="entry name" value="Succ-CoA_synthase_bsu_CS"/>
</dbReference>
<dbReference type="Gene3D" id="3.30.1490.20">
    <property type="entry name" value="ATP-grasp fold, A domain"/>
    <property type="match status" value="1"/>
</dbReference>
<dbReference type="PROSITE" id="PS01217">
    <property type="entry name" value="SUCCINYL_COA_LIG_3"/>
    <property type="match status" value="1"/>
</dbReference>
<comment type="cofactor">
    <cofactor evidence="7">
        <name>Mg(2+)</name>
        <dbReference type="ChEBI" id="CHEBI:18420"/>
    </cofactor>
    <text evidence="7">Binds 1 Mg(2+) ion per subunit.</text>
</comment>
<dbReference type="GO" id="GO:0004775">
    <property type="term" value="F:succinate-CoA ligase (ADP-forming) activity"/>
    <property type="evidence" value="ECO:0007669"/>
    <property type="project" value="UniProtKB-UniRule"/>
</dbReference>
<reference evidence="10" key="1">
    <citation type="submission" date="2016-09" db="EMBL/GenBank/DDBJ databases">
        <title>Genome sequence of Chlorobaculum limnaeum.</title>
        <authorList>
            <person name="Liu Z."/>
            <person name="Tank M."/>
            <person name="Bryant D.A."/>
        </authorList>
    </citation>
    <scope>NUCLEOTIDE SEQUENCE [LARGE SCALE GENOMIC DNA]</scope>
    <source>
        <strain evidence="10">DSM 1677</strain>
    </source>
</reference>
<dbReference type="PANTHER" id="PTHR11815">
    <property type="entry name" value="SUCCINYL-COA SYNTHETASE BETA CHAIN"/>
    <property type="match status" value="1"/>
</dbReference>
<evidence type="ECO:0000256" key="6">
    <source>
        <dbReference type="ARBA" id="ARBA00022842"/>
    </source>
</evidence>
<comment type="catalytic activity">
    <reaction evidence="7">
        <text>GTP + succinate + CoA = succinyl-CoA + GDP + phosphate</text>
        <dbReference type="Rhea" id="RHEA:22120"/>
        <dbReference type="ChEBI" id="CHEBI:30031"/>
        <dbReference type="ChEBI" id="CHEBI:37565"/>
        <dbReference type="ChEBI" id="CHEBI:43474"/>
        <dbReference type="ChEBI" id="CHEBI:57287"/>
        <dbReference type="ChEBI" id="CHEBI:57292"/>
        <dbReference type="ChEBI" id="CHEBI:58189"/>
    </reaction>
</comment>
<dbReference type="EMBL" id="CP017305">
    <property type="protein sequence ID" value="AOS84392.1"/>
    <property type="molecule type" value="Genomic_DNA"/>
</dbReference>
<dbReference type="STRING" id="274537.BIU88_09780"/>
<dbReference type="KEGG" id="clz:BIU88_09780"/>
<keyword evidence="2 7" id="KW-0816">Tricarboxylic acid cycle</keyword>
<organism evidence="10 11">
    <name type="scientific">Chlorobaculum limnaeum</name>
    <dbReference type="NCBI Taxonomy" id="274537"/>
    <lineage>
        <taxon>Bacteria</taxon>
        <taxon>Pseudomonadati</taxon>
        <taxon>Chlorobiota</taxon>
        <taxon>Chlorobiia</taxon>
        <taxon>Chlorobiales</taxon>
        <taxon>Chlorobiaceae</taxon>
        <taxon>Chlorobaculum</taxon>
    </lineage>
</organism>
<comment type="pathway">
    <text evidence="7">Carbohydrate metabolism; tricarboxylic acid cycle; succinate from succinyl-CoA (ligase route): step 1/1.</text>
</comment>
<comment type="subunit">
    <text evidence="7">Heterotetramer of two alpha and two beta subunits.</text>
</comment>
<evidence type="ECO:0000313" key="10">
    <source>
        <dbReference type="EMBL" id="AOS84392.1"/>
    </source>
</evidence>
<dbReference type="OrthoDB" id="9802602at2"/>
<dbReference type="Gene3D" id="3.40.50.261">
    <property type="entry name" value="Succinyl-CoA synthetase domains"/>
    <property type="match status" value="1"/>
</dbReference>
<dbReference type="Pfam" id="PF00549">
    <property type="entry name" value="Ligase_CoA"/>
    <property type="match status" value="1"/>
</dbReference>
<dbReference type="InterPro" id="IPR016102">
    <property type="entry name" value="Succinyl-CoA_synth-like"/>
</dbReference>
<dbReference type="GO" id="GO:0006104">
    <property type="term" value="P:succinyl-CoA metabolic process"/>
    <property type="evidence" value="ECO:0007669"/>
    <property type="project" value="TreeGrafter"/>
</dbReference>
<dbReference type="PIRSF" id="PIRSF001554">
    <property type="entry name" value="SucCS_beta"/>
    <property type="match status" value="1"/>
</dbReference>
<sequence length="392" mass="42161">MNIHEYQGKGILKQFGVAVPKGIVAFSAEEAKQAAIQLFEEQSSPVVVVKAQIHAGGRGKAGGVKLAKSPEEVFEIAQKMLGATLVTHQTGPEGKEVRRLLIEEGMNIDKEFYLGITLDRATSSNVLMVSTEGGMEIEKVAEETPEKLLKIHVDPVYGLQGFQARQAAFFLGLQGEQFRNAVKFIEALYNAYTTIDASLAEINPLVVTKEGRVLALDAKINFDDNALYRHKEYLELRDISEEDPLEHEASKSNLNYVRLDGNVGCMVNGAGLAMGTMDLIQLSGGRPANFLDVGGGASPKTVEEGFKIILGDKNVKAILVNIFGGIVRCDRVAGGVIEAAKNIGLTVPVIVRLEGTNATEAQKMLDESGLNLISAKGLRDAAEKVQKALATA</sequence>
<dbReference type="SUPFAM" id="SSF56059">
    <property type="entry name" value="Glutathione synthetase ATP-binding domain-like"/>
    <property type="match status" value="1"/>
</dbReference>
<name>A0A1D8CZN4_CHLLM</name>
<comment type="function">
    <text evidence="7">Succinyl-CoA synthetase functions in the citric acid cycle (TCA), coupling the hydrolysis of succinyl-CoA to the synthesis of either ATP or GTP and thus represents the only step of substrate-level phosphorylation in the TCA. The beta subunit provides nucleotide specificity of the enzyme and binds the substrate succinate, while the binding sites for coenzyme A and phosphate are found in the alpha subunit.</text>
</comment>
<comment type="similarity">
    <text evidence="1 7">Belongs to the succinate/malate CoA ligase beta subunit family.</text>
</comment>
<evidence type="ECO:0000259" key="9">
    <source>
        <dbReference type="PROSITE" id="PS50975"/>
    </source>
</evidence>
<dbReference type="FunFam" id="3.30.1490.20:FF:000002">
    <property type="entry name" value="Succinate--CoA ligase [ADP-forming] subunit beta"/>
    <property type="match status" value="1"/>
</dbReference>
<accession>A0A1D8CZN4</accession>
<dbReference type="GO" id="GO:0005524">
    <property type="term" value="F:ATP binding"/>
    <property type="evidence" value="ECO:0007669"/>
    <property type="project" value="UniProtKB-UniRule"/>
</dbReference>
<feature type="binding site" evidence="7">
    <location>
        <position position="106"/>
    </location>
    <ligand>
        <name>ATP</name>
        <dbReference type="ChEBI" id="CHEBI:30616"/>
    </ligand>
</feature>
<keyword evidence="7 8" id="KW-0067">ATP-binding</keyword>
<dbReference type="Gene3D" id="3.30.470.20">
    <property type="entry name" value="ATP-grasp fold, B domain"/>
    <property type="match status" value="1"/>
</dbReference>
<evidence type="ECO:0000256" key="8">
    <source>
        <dbReference type="PROSITE-ProRule" id="PRU00409"/>
    </source>
</evidence>
<dbReference type="GO" id="GO:0004776">
    <property type="term" value="F:succinate-CoA ligase (GDP-forming) activity"/>
    <property type="evidence" value="ECO:0007669"/>
    <property type="project" value="RHEA"/>
</dbReference>
<dbReference type="InterPro" id="IPR005811">
    <property type="entry name" value="SUCC_ACL_C"/>
</dbReference>
<evidence type="ECO:0000256" key="1">
    <source>
        <dbReference type="ARBA" id="ARBA00009182"/>
    </source>
</evidence>
<dbReference type="HAMAP" id="MF_00558">
    <property type="entry name" value="Succ_CoA_beta"/>
    <property type="match status" value="1"/>
</dbReference>
<dbReference type="InterPro" id="IPR013650">
    <property type="entry name" value="ATP-grasp_succ-CoA_synth-type"/>
</dbReference>
<keyword evidence="4 7" id="KW-0479">Metal-binding</keyword>
<keyword evidence="6 7" id="KW-0460">Magnesium</keyword>
<evidence type="ECO:0000256" key="5">
    <source>
        <dbReference type="ARBA" id="ARBA00022741"/>
    </source>
</evidence>
<dbReference type="FunFam" id="3.40.50.261:FF:000001">
    <property type="entry name" value="Succinate--CoA ligase [ADP-forming] subunit beta"/>
    <property type="match status" value="1"/>
</dbReference>
<dbReference type="SUPFAM" id="SSF52210">
    <property type="entry name" value="Succinyl-CoA synthetase domains"/>
    <property type="match status" value="1"/>
</dbReference>
<protein>
    <recommendedName>
        <fullName evidence="7">Succinate--CoA ligase [ADP-forming] subunit beta</fullName>
        <ecNumber evidence="7">6.2.1.5</ecNumber>
    </recommendedName>
    <alternativeName>
        <fullName evidence="7">Succinyl-CoA synthetase subunit beta</fullName>
        <shortName evidence="7">SCS-beta</shortName>
    </alternativeName>
</protein>
<dbReference type="Proteomes" id="UP000095185">
    <property type="component" value="Chromosome"/>
</dbReference>
<keyword evidence="11" id="KW-1185">Reference proteome</keyword>
<dbReference type="GO" id="GO:0000287">
    <property type="term" value="F:magnesium ion binding"/>
    <property type="evidence" value="ECO:0007669"/>
    <property type="project" value="UniProtKB-UniRule"/>
</dbReference>
<comment type="catalytic activity">
    <reaction evidence="7">
        <text>succinate + ATP + CoA = succinyl-CoA + ADP + phosphate</text>
        <dbReference type="Rhea" id="RHEA:17661"/>
        <dbReference type="ChEBI" id="CHEBI:30031"/>
        <dbReference type="ChEBI" id="CHEBI:30616"/>
        <dbReference type="ChEBI" id="CHEBI:43474"/>
        <dbReference type="ChEBI" id="CHEBI:57287"/>
        <dbReference type="ChEBI" id="CHEBI:57292"/>
        <dbReference type="ChEBI" id="CHEBI:456216"/>
        <dbReference type="EC" id="6.2.1.5"/>
    </reaction>
</comment>
<proteinExistence type="inferred from homology"/>
<dbReference type="Pfam" id="PF08442">
    <property type="entry name" value="ATP-grasp_2"/>
    <property type="match status" value="1"/>
</dbReference>
<feature type="binding site" evidence="7">
    <location>
        <begin position="325"/>
        <end position="327"/>
    </location>
    <ligand>
        <name>substrate</name>
        <note>ligand shared with subunit alpha</note>
    </ligand>
</feature>
<evidence type="ECO:0000256" key="3">
    <source>
        <dbReference type="ARBA" id="ARBA00022598"/>
    </source>
</evidence>
<dbReference type="InterPro" id="IPR013815">
    <property type="entry name" value="ATP_grasp_subdomain_1"/>
</dbReference>
<dbReference type="GO" id="GO:0042709">
    <property type="term" value="C:succinate-CoA ligase complex"/>
    <property type="evidence" value="ECO:0007669"/>
    <property type="project" value="TreeGrafter"/>
</dbReference>
<dbReference type="NCBIfam" id="TIGR01016">
    <property type="entry name" value="sucCoAbeta"/>
    <property type="match status" value="1"/>
</dbReference>
<feature type="binding site" evidence="7">
    <location>
        <begin position="57"/>
        <end position="59"/>
    </location>
    <ligand>
        <name>ATP</name>
        <dbReference type="ChEBI" id="CHEBI:30616"/>
    </ligand>
</feature>
<dbReference type="NCBIfam" id="NF001913">
    <property type="entry name" value="PRK00696.1"/>
    <property type="match status" value="1"/>
</dbReference>
<dbReference type="InterPro" id="IPR011761">
    <property type="entry name" value="ATP-grasp"/>
</dbReference>